<keyword evidence="7" id="KW-0614">Plasmid</keyword>
<protein>
    <submittedName>
        <fullName evidence="7">NAD(P)/FAD-dependent oxidoreductase</fullName>
    </submittedName>
</protein>
<evidence type="ECO:0000256" key="2">
    <source>
        <dbReference type="ARBA" id="ARBA00022630"/>
    </source>
</evidence>
<dbReference type="Pfam" id="PF14759">
    <property type="entry name" value="Reductase_C"/>
    <property type="match status" value="1"/>
</dbReference>
<dbReference type="EMBL" id="CP032828">
    <property type="protein sequence ID" value="AYJ84957.1"/>
    <property type="molecule type" value="Genomic_DNA"/>
</dbReference>
<gene>
    <name evidence="7" type="ORF">D3Y57_02545</name>
</gene>
<evidence type="ECO:0000313" key="8">
    <source>
        <dbReference type="Proteomes" id="UP000276254"/>
    </source>
</evidence>
<dbReference type="Gene3D" id="3.50.50.60">
    <property type="entry name" value="FAD/NAD(P)-binding domain"/>
    <property type="match status" value="2"/>
</dbReference>
<keyword evidence="4" id="KW-0560">Oxidoreductase</keyword>
<proteinExistence type="predicted"/>
<dbReference type="InterPro" id="IPR023753">
    <property type="entry name" value="FAD/NAD-binding_dom"/>
</dbReference>
<geneLocation type="plasmid" evidence="7">
    <name>unnamed1</name>
</geneLocation>
<dbReference type="InterPro" id="IPR028202">
    <property type="entry name" value="Reductase_C"/>
</dbReference>
<dbReference type="Proteomes" id="UP000276254">
    <property type="component" value="Plasmid unnamed1"/>
</dbReference>
<dbReference type="InterPro" id="IPR016156">
    <property type="entry name" value="FAD/NAD-linked_Rdtase_dimer_sf"/>
</dbReference>
<reference evidence="7 8" key="1">
    <citation type="submission" date="2018-09" db="EMBL/GenBank/DDBJ databases">
        <title>Sphingomonas peninsula sp. nov., isolated from fildes peninsula, Antarctic soil.</title>
        <authorList>
            <person name="Yingchao G."/>
        </authorList>
    </citation>
    <scope>NUCLEOTIDE SEQUENCE [LARGE SCALE GENOMIC DNA]</scope>
    <source>
        <strain evidence="7 8">YZ-8</strain>
        <plasmid evidence="7 8">unnamed1</plasmid>
    </source>
</reference>
<dbReference type="PANTHER" id="PTHR43557:SF2">
    <property type="entry name" value="RIESKE DOMAIN-CONTAINING PROTEIN-RELATED"/>
    <property type="match status" value="1"/>
</dbReference>
<dbReference type="RefSeq" id="WP_121151063.1">
    <property type="nucleotide sequence ID" value="NZ_CP032828.1"/>
</dbReference>
<dbReference type="SUPFAM" id="SSF55424">
    <property type="entry name" value="FAD/NAD-linked reductases, dimerisation (C-terminal) domain"/>
    <property type="match status" value="1"/>
</dbReference>
<comment type="cofactor">
    <cofactor evidence="1">
        <name>FAD</name>
        <dbReference type="ChEBI" id="CHEBI:57692"/>
    </cofactor>
</comment>
<dbReference type="Gene3D" id="3.30.390.30">
    <property type="match status" value="1"/>
</dbReference>
<evidence type="ECO:0000256" key="1">
    <source>
        <dbReference type="ARBA" id="ARBA00001974"/>
    </source>
</evidence>
<dbReference type="PANTHER" id="PTHR43557">
    <property type="entry name" value="APOPTOSIS-INDUCING FACTOR 1"/>
    <property type="match status" value="1"/>
</dbReference>
<dbReference type="InterPro" id="IPR050446">
    <property type="entry name" value="FAD-oxidoreductase/Apoptosis"/>
</dbReference>
<name>A0A494T6I7_SPHPE</name>
<dbReference type="AlphaFoldDB" id="A0A494T6I7"/>
<sequence>MLVENNQSDRRKLYDVLIVGAGHGGAQAAIALRQAGFVGSIAMVTEEADLPYERPPLSKEYLAGDKPFERIMIRPAAFWGERNVDILTERRIDKVDPAAHQVTDRAGATIGYGKLIWATGGHARKLSCDGFDLEGVHGIRTRADVDKLEQELQHAARVVVIGGGYIGLEAAAVMTKFEKSVTVLEAMDRVLARVAGEPLSRFYEAEHRAHGVTVHLGVAVDSLVGDGVKVTGVKLADGEILPAEIVVVGIGIVPAVEALLAAGAKGGNGVDVDALCKTSLPDIYAIGDCARHENSFAEGGWIRLESVQNANDQATTAAKDIMGEQKPYHAVPWFWSNQYDLRLQTVGLSIGYDDIVVRGDIAARSFSVVYLRRGQVIALDCVNAVKDYVQGKALVTGGIAVAPALLADSAIPLKTHVGVIGPH</sequence>
<feature type="domain" description="Reductase C-terminal" evidence="6">
    <location>
        <begin position="333"/>
        <end position="415"/>
    </location>
</feature>
<evidence type="ECO:0000256" key="4">
    <source>
        <dbReference type="ARBA" id="ARBA00023002"/>
    </source>
</evidence>
<accession>A0A494T6I7</accession>
<dbReference type="SUPFAM" id="SSF51905">
    <property type="entry name" value="FAD/NAD(P)-binding domain"/>
    <property type="match status" value="1"/>
</dbReference>
<evidence type="ECO:0000259" key="6">
    <source>
        <dbReference type="Pfam" id="PF14759"/>
    </source>
</evidence>
<dbReference type="PRINTS" id="PR00411">
    <property type="entry name" value="PNDRDTASEI"/>
</dbReference>
<evidence type="ECO:0000259" key="5">
    <source>
        <dbReference type="Pfam" id="PF07992"/>
    </source>
</evidence>
<dbReference type="KEGG" id="spha:D3Y57_02545"/>
<keyword evidence="8" id="KW-1185">Reference proteome</keyword>
<evidence type="ECO:0000256" key="3">
    <source>
        <dbReference type="ARBA" id="ARBA00022827"/>
    </source>
</evidence>
<dbReference type="PRINTS" id="PR00368">
    <property type="entry name" value="FADPNR"/>
</dbReference>
<dbReference type="GO" id="GO:0005737">
    <property type="term" value="C:cytoplasm"/>
    <property type="evidence" value="ECO:0007669"/>
    <property type="project" value="TreeGrafter"/>
</dbReference>
<dbReference type="Pfam" id="PF07992">
    <property type="entry name" value="Pyr_redox_2"/>
    <property type="match status" value="1"/>
</dbReference>
<dbReference type="InterPro" id="IPR036188">
    <property type="entry name" value="FAD/NAD-bd_sf"/>
</dbReference>
<keyword evidence="3" id="KW-0274">FAD</keyword>
<dbReference type="OrthoDB" id="7809559at2"/>
<organism evidence="7 8">
    <name type="scientific">Sphingomonas paeninsulae</name>
    <dbReference type="NCBI Taxonomy" id="2319844"/>
    <lineage>
        <taxon>Bacteria</taxon>
        <taxon>Pseudomonadati</taxon>
        <taxon>Pseudomonadota</taxon>
        <taxon>Alphaproteobacteria</taxon>
        <taxon>Sphingomonadales</taxon>
        <taxon>Sphingomonadaceae</taxon>
        <taxon>Sphingomonas</taxon>
    </lineage>
</organism>
<dbReference type="GO" id="GO:0016651">
    <property type="term" value="F:oxidoreductase activity, acting on NAD(P)H"/>
    <property type="evidence" value="ECO:0007669"/>
    <property type="project" value="TreeGrafter"/>
</dbReference>
<feature type="domain" description="FAD/NAD(P)-binding" evidence="5">
    <location>
        <begin position="14"/>
        <end position="314"/>
    </location>
</feature>
<keyword evidence="2" id="KW-0285">Flavoprotein</keyword>
<evidence type="ECO:0000313" key="7">
    <source>
        <dbReference type="EMBL" id="AYJ84957.1"/>
    </source>
</evidence>